<dbReference type="EMBL" id="JAGFNY010000001">
    <property type="protein sequence ID" value="MBW7569372.1"/>
    <property type="molecule type" value="Genomic_DNA"/>
</dbReference>
<evidence type="ECO:0000256" key="4">
    <source>
        <dbReference type="ARBA" id="ARBA00022643"/>
    </source>
</evidence>
<reference evidence="8 9" key="1">
    <citation type="submission" date="2021-03" db="EMBL/GenBank/DDBJ databases">
        <title>Succinivibrio sp. nov. isolated from feces of cow.</title>
        <authorList>
            <person name="Choi J.-Y."/>
        </authorList>
    </citation>
    <scope>NUCLEOTIDE SEQUENCE [LARGE SCALE GENOMIC DNA]</scope>
    <source>
        <strain evidence="8 9">AGMB01872</strain>
    </source>
</reference>
<name>A0ABS7DE36_9GAMM</name>
<keyword evidence="6" id="KW-1133">Transmembrane helix</keyword>
<dbReference type="InterPro" id="IPR010209">
    <property type="entry name" value="Ion_transpt_RnfG/RsxG"/>
</dbReference>
<keyword evidence="5" id="KW-0249">Electron transport</keyword>
<keyword evidence="1" id="KW-0813">Transport</keyword>
<dbReference type="PIRSF" id="PIRSF006091">
    <property type="entry name" value="E_trnsport_RnfG"/>
    <property type="match status" value="1"/>
</dbReference>
<comment type="caution">
    <text evidence="8">The sequence shown here is derived from an EMBL/GenBank/DDBJ whole genome shotgun (WGS) entry which is preliminary data.</text>
</comment>
<accession>A0ABS7DE36</accession>
<sequence>MANKKLEKILLSDTDSKEKTVRFSKTKRSLLSALSLTLTGVICVSGILAVDKSTATIIAQNQSNSIEGKVKSLLPNDALNNKTKIVCYSLKESKYIGRNNKLYVAALDNHIKGYVMTYKTNLGYSDPLVMIAGFTEDKKVYKADIFFSQETPGLGDKVDRAHGSYLDQFNNLGLEDTKWDVKKYGGDFDYFTGATVTSRATVLATYNALKELEKIDTVKLNKCRMN</sequence>
<keyword evidence="9" id="KW-1185">Reference proteome</keyword>
<dbReference type="SMART" id="SM00900">
    <property type="entry name" value="FMN_bind"/>
    <property type="match status" value="1"/>
</dbReference>
<organism evidence="8 9">
    <name type="scientific">Succinivibrio faecicola</name>
    <dbReference type="NCBI Taxonomy" id="2820300"/>
    <lineage>
        <taxon>Bacteria</taxon>
        <taxon>Pseudomonadati</taxon>
        <taxon>Pseudomonadota</taxon>
        <taxon>Gammaproteobacteria</taxon>
        <taxon>Aeromonadales</taxon>
        <taxon>Succinivibrionaceae</taxon>
        <taxon>Succinivibrio</taxon>
    </lineage>
</organism>
<protein>
    <submittedName>
        <fullName evidence="8">RnfABCDGE type electron transport complex subunit G</fullName>
    </submittedName>
</protein>
<dbReference type="PANTHER" id="PTHR36118:SF1">
    <property type="entry name" value="ION-TRANSLOCATING OXIDOREDUCTASE COMPLEX SUBUNIT G"/>
    <property type="match status" value="1"/>
</dbReference>
<gene>
    <name evidence="8" type="ORF">J5V48_00480</name>
</gene>
<dbReference type="Pfam" id="PF04205">
    <property type="entry name" value="FMN_bind"/>
    <property type="match status" value="1"/>
</dbReference>
<proteinExistence type="predicted"/>
<dbReference type="PANTHER" id="PTHR36118">
    <property type="entry name" value="ION-TRANSLOCATING OXIDOREDUCTASE COMPLEX SUBUNIT G"/>
    <property type="match status" value="1"/>
</dbReference>
<keyword evidence="6" id="KW-0472">Membrane</keyword>
<dbReference type="NCBIfam" id="TIGR01947">
    <property type="entry name" value="rnfG"/>
    <property type="match status" value="1"/>
</dbReference>
<evidence type="ECO:0000313" key="9">
    <source>
        <dbReference type="Proteomes" id="UP000731465"/>
    </source>
</evidence>
<keyword evidence="6" id="KW-0812">Transmembrane</keyword>
<evidence type="ECO:0000313" key="8">
    <source>
        <dbReference type="EMBL" id="MBW7569372.1"/>
    </source>
</evidence>
<keyword evidence="4" id="KW-0288">FMN</keyword>
<dbReference type="InterPro" id="IPR007329">
    <property type="entry name" value="FMN-bd"/>
</dbReference>
<feature type="transmembrane region" description="Helical" evidence="6">
    <location>
        <begin position="29"/>
        <end position="50"/>
    </location>
</feature>
<dbReference type="RefSeq" id="WP_219935831.1">
    <property type="nucleotide sequence ID" value="NZ_JAGFNY010000001.1"/>
</dbReference>
<dbReference type="Proteomes" id="UP000731465">
    <property type="component" value="Unassembled WGS sequence"/>
</dbReference>
<evidence type="ECO:0000256" key="5">
    <source>
        <dbReference type="ARBA" id="ARBA00022982"/>
    </source>
</evidence>
<keyword evidence="3" id="KW-0285">Flavoprotein</keyword>
<evidence type="ECO:0000256" key="6">
    <source>
        <dbReference type="SAM" id="Phobius"/>
    </source>
</evidence>
<evidence type="ECO:0000256" key="3">
    <source>
        <dbReference type="ARBA" id="ARBA00022630"/>
    </source>
</evidence>
<evidence type="ECO:0000256" key="2">
    <source>
        <dbReference type="ARBA" id="ARBA00022553"/>
    </source>
</evidence>
<evidence type="ECO:0000259" key="7">
    <source>
        <dbReference type="SMART" id="SM00900"/>
    </source>
</evidence>
<keyword evidence="2" id="KW-0597">Phosphoprotein</keyword>
<feature type="domain" description="FMN-binding" evidence="7">
    <location>
        <begin position="123"/>
        <end position="212"/>
    </location>
</feature>
<evidence type="ECO:0000256" key="1">
    <source>
        <dbReference type="ARBA" id="ARBA00022448"/>
    </source>
</evidence>